<dbReference type="PANTHER" id="PTHR14089:SF6">
    <property type="entry name" value="PRE-MRNA-SPLICING FACTOR RBM22"/>
    <property type="match status" value="1"/>
</dbReference>
<evidence type="ECO:0000256" key="11">
    <source>
        <dbReference type="ARBA" id="ARBA00023242"/>
    </source>
</evidence>
<dbReference type="InterPro" id="IPR012677">
    <property type="entry name" value="Nucleotide-bd_a/b_plait_sf"/>
</dbReference>
<evidence type="ECO:0000256" key="9">
    <source>
        <dbReference type="ARBA" id="ARBA00022884"/>
    </source>
</evidence>
<dbReference type="InParanoid" id="A0A1Y2DRP7"/>
<evidence type="ECO:0000259" key="17">
    <source>
        <dbReference type="PROSITE" id="PS50102"/>
    </source>
</evidence>
<dbReference type="SMART" id="SM00356">
    <property type="entry name" value="ZnF_C3H1"/>
    <property type="match status" value="1"/>
</dbReference>
<feature type="domain" description="C3H1-type" evidence="18">
    <location>
        <begin position="157"/>
        <end position="184"/>
    </location>
</feature>
<keyword evidence="20" id="KW-1185">Reference proteome</keyword>
<gene>
    <name evidence="19" type="ORF">BCR35DRAFT_295476</name>
</gene>
<dbReference type="Gene3D" id="4.10.1000.10">
    <property type="entry name" value="Zinc finger, CCCH-type"/>
    <property type="match status" value="1"/>
</dbReference>
<feature type="compositionally biased region" description="Basic and acidic residues" evidence="16">
    <location>
        <begin position="325"/>
        <end position="334"/>
    </location>
</feature>
<dbReference type="GO" id="GO:0071006">
    <property type="term" value="C:U2-type catalytic step 1 spliceosome"/>
    <property type="evidence" value="ECO:0007669"/>
    <property type="project" value="TreeGrafter"/>
</dbReference>
<evidence type="ECO:0000256" key="2">
    <source>
        <dbReference type="ARBA" id="ARBA00007781"/>
    </source>
</evidence>
<dbReference type="SUPFAM" id="SSF54928">
    <property type="entry name" value="RNA-binding domain, RBD"/>
    <property type="match status" value="1"/>
</dbReference>
<keyword evidence="5 15" id="KW-0479">Metal-binding</keyword>
<evidence type="ECO:0000256" key="4">
    <source>
        <dbReference type="ARBA" id="ARBA00022664"/>
    </source>
</evidence>
<feature type="domain" description="RRM" evidence="17">
    <location>
        <begin position="228"/>
        <end position="306"/>
    </location>
</feature>
<dbReference type="GO" id="GO:0071007">
    <property type="term" value="C:U2-type catalytic step 2 spliceosome"/>
    <property type="evidence" value="ECO:0007669"/>
    <property type="project" value="TreeGrafter"/>
</dbReference>
<comment type="function">
    <text evidence="12">Involved in pre-mRNA splicing. Facilitates the cooperative formation of U2/U6 helix II in association with stem II in the spliceosome. Binds to RNA.</text>
</comment>
<evidence type="ECO:0000256" key="13">
    <source>
        <dbReference type="ARBA" id="ARBA00069020"/>
    </source>
</evidence>
<dbReference type="GO" id="GO:0006397">
    <property type="term" value="P:mRNA processing"/>
    <property type="evidence" value="ECO:0007669"/>
    <property type="project" value="UniProtKB-KW"/>
</dbReference>
<proteinExistence type="inferred from homology"/>
<protein>
    <recommendedName>
        <fullName evidence="3">Pre-mRNA-splicing factor SLT11</fullName>
    </recommendedName>
    <alternativeName>
        <fullName evidence="13">Pre-mRNA-splicing factor slt11</fullName>
    </alternativeName>
</protein>
<dbReference type="InterPro" id="IPR035979">
    <property type="entry name" value="RBD_domain_sf"/>
</dbReference>
<name>A0A1Y2DRP7_9BASI</name>
<evidence type="ECO:0000256" key="14">
    <source>
        <dbReference type="PROSITE-ProRule" id="PRU00176"/>
    </source>
</evidence>
<evidence type="ECO:0000259" key="18">
    <source>
        <dbReference type="PROSITE" id="PS50103"/>
    </source>
</evidence>
<dbReference type="GO" id="GO:0000974">
    <property type="term" value="C:Prp19 complex"/>
    <property type="evidence" value="ECO:0007669"/>
    <property type="project" value="TreeGrafter"/>
</dbReference>
<dbReference type="InterPro" id="IPR032297">
    <property type="entry name" value="Torus"/>
</dbReference>
<dbReference type="InterPro" id="IPR000571">
    <property type="entry name" value="Znf_CCCH"/>
</dbReference>
<evidence type="ECO:0000256" key="10">
    <source>
        <dbReference type="ARBA" id="ARBA00023187"/>
    </source>
</evidence>
<dbReference type="OrthoDB" id="10259600at2759"/>
<sequence>MSHGPKSDLNKAGVEQSDFPILCETCLGPNPYVRMSKQTLGAECKICTRPFTTFRWLPGAGMRFKKTEICQTCAKSKNCCQTCLLDLQFGLPTQVRDTALGLKNAAPTSAINREYYAQNIEGKLEDGASGAINFGKADSAGKELLKRLARSDPGYKRNRPHLCSFYAKGACNRGDECPYRHELPVENELSHQNIKDRYHGTNDPVARKILAKHAAEGGLAPPADTSITSLFLTSLPPTATEDAIRHFYLSSAGMPANALKSVVLVPASRVAFVNFTDRKSAEMGAEQSGLKVVIEGVEVKVQWGRSRPKKSQGSAPATGPISQVAERELATSGK</sequence>
<keyword evidence="11" id="KW-0539">Nucleus</keyword>
<evidence type="ECO:0000256" key="15">
    <source>
        <dbReference type="PROSITE-ProRule" id="PRU00723"/>
    </source>
</evidence>
<comment type="subcellular location">
    <subcellularLocation>
        <location evidence="1">Nucleus</location>
    </subcellularLocation>
</comment>
<feature type="zinc finger region" description="C3H1-type" evidence="15">
    <location>
        <begin position="157"/>
        <end position="184"/>
    </location>
</feature>
<dbReference type="AlphaFoldDB" id="A0A1Y2DRP7"/>
<dbReference type="PANTHER" id="PTHR14089">
    <property type="entry name" value="PRE-MRNA-SPLICING FACTOR RBM22"/>
    <property type="match status" value="1"/>
</dbReference>
<dbReference type="PROSITE" id="PS50103">
    <property type="entry name" value="ZF_C3H1"/>
    <property type="match status" value="1"/>
</dbReference>
<dbReference type="GO" id="GO:0036002">
    <property type="term" value="F:pre-mRNA binding"/>
    <property type="evidence" value="ECO:0007669"/>
    <property type="project" value="TreeGrafter"/>
</dbReference>
<evidence type="ECO:0000313" key="19">
    <source>
        <dbReference type="EMBL" id="ORY61917.1"/>
    </source>
</evidence>
<dbReference type="GO" id="GO:0017070">
    <property type="term" value="F:U6 snRNA binding"/>
    <property type="evidence" value="ECO:0007669"/>
    <property type="project" value="TreeGrafter"/>
</dbReference>
<dbReference type="Pfam" id="PF16131">
    <property type="entry name" value="Torus"/>
    <property type="match status" value="1"/>
</dbReference>
<keyword evidence="9 14" id="KW-0694">RNA-binding</keyword>
<comment type="similarity">
    <text evidence="2">Belongs to the SLT11 family.</text>
</comment>
<dbReference type="Gene3D" id="3.30.70.330">
    <property type="match status" value="1"/>
</dbReference>
<evidence type="ECO:0000256" key="8">
    <source>
        <dbReference type="ARBA" id="ARBA00022833"/>
    </source>
</evidence>
<accession>A0A1Y2DRP7</accession>
<dbReference type="Proteomes" id="UP000193467">
    <property type="component" value="Unassembled WGS sequence"/>
</dbReference>
<keyword evidence="4" id="KW-0507">mRNA processing</keyword>
<dbReference type="FunCoup" id="A0A1Y2DRP7">
    <property type="interactions" value="716"/>
</dbReference>
<dbReference type="EMBL" id="MCGR01000071">
    <property type="protein sequence ID" value="ORY61917.1"/>
    <property type="molecule type" value="Genomic_DNA"/>
</dbReference>
<feature type="region of interest" description="Disordered" evidence="16">
    <location>
        <begin position="304"/>
        <end position="334"/>
    </location>
</feature>
<dbReference type="InterPro" id="IPR036855">
    <property type="entry name" value="Znf_CCCH_sf"/>
</dbReference>
<dbReference type="GO" id="GO:0008380">
    <property type="term" value="P:RNA splicing"/>
    <property type="evidence" value="ECO:0007669"/>
    <property type="project" value="UniProtKB-KW"/>
</dbReference>
<dbReference type="InterPro" id="IPR000504">
    <property type="entry name" value="RRM_dom"/>
</dbReference>
<keyword evidence="6" id="KW-0747">Spliceosome</keyword>
<dbReference type="GO" id="GO:0008270">
    <property type="term" value="F:zinc ion binding"/>
    <property type="evidence" value="ECO:0007669"/>
    <property type="project" value="UniProtKB-KW"/>
</dbReference>
<keyword evidence="10" id="KW-0508">mRNA splicing</keyword>
<dbReference type="InterPro" id="IPR039171">
    <property type="entry name" value="Cwc2/Slt11"/>
</dbReference>
<dbReference type="STRING" id="106004.A0A1Y2DRP7"/>
<dbReference type="PROSITE" id="PS50102">
    <property type="entry name" value="RRM"/>
    <property type="match status" value="1"/>
</dbReference>
<organism evidence="19 20">
    <name type="scientific">Leucosporidium creatinivorum</name>
    <dbReference type="NCBI Taxonomy" id="106004"/>
    <lineage>
        <taxon>Eukaryota</taxon>
        <taxon>Fungi</taxon>
        <taxon>Dikarya</taxon>
        <taxon>Basidiomycota</taxon>
        <taxon>Pucciniomycotina</taxon>
        <taxon>Microbotryomycetes</taxon>
        <taxon>Leucosporidiales</taxon>
        <taxon>Leucosporidium</taxon>
    </lineage>
</organism>
<evidence type="ECO:0000256" key="6">
    <source>
        <dbReference type="ARBA" id="ARBA00022728"/>
    </source>
</evidence>
<reference evidence="19 20" key="1">
    <citation type="submission" date="2016-07" db="EMBL/GenBank/DDBJ databases">
        <title>Pervasive Adenine N6-methylation of Active Genes in Fungi.</title>
        <authorList>
            <consortium name="DOE Joint Genome Institute"/>
            <person name="Mondo S.J."/>
            <person name="Dannebaum R.O."/>
            <person name="Kuo R.C."/>
            <person name="Labutti K."/>
            <person name="Haridas S."/>
            <person name="Kuo A."/>
            <person name="Salamov A."/>
            <person name="Ahrendt S.R."/>
            <person name="Lipzen A."/>
            <person name="Sullivan W."/>
            <person name="Andreopoulos W.B."/>
            <person name="Clum A."/>
            <person name="Lindquist E."/>
            <person name="Daum C."/>
            <person name="Ramamoorthy G.K."/>
            <person name="Gryganskyi A."/>
            <person name="Culley D."/>
            <person name="Magnuson J.K."/>
            <person name="James T.Y."/>
            <person name="O'Malley M.A."/>
            <person name="Stajich J.E."/>
            <person name="Spatafora J.W."/>
            <person name="Visel A."/>
            <person name="Grigoriev I.V."/>
        </authorList>
    </citation>
    <scope>NUCLEOTIDE SEQUENCE [LARGE SCALE GENOMIC DNA]</scope>
    <source>
        <strain evidence="19 20">62-1032</strain>
    </source>
</reference>
<keyword evidence="7 15" id="KW-0863">Zinc-finger</keyword>
<evidence type="ECO:0000256" key="12">
    <source>
        <dbReference type="ARBA" id="ARBA00025609"/>
    </source>
</evidence>
<dbReference type="FunFam" id="4.10.1000.10:FF:000006">
    <property type="entry name" value="Putative pre-mrna-splicing factor rbm22"/>
    <property type="match status" value="1"/>
</dbReference>
<evidence type="ECO:0000313" key="20">
    <source>
        <dbReference type="Proteomes" id="UP000193467"/>
    </source>
</evidence>
<evidence type="ECO:0000256" key="5">
    <source>
        <dbReference type="ARBA" id="ARBA00022723"/>
    </source>
</evidence>
<comment type="caution">
    <text evidence="19">The sequence shown here is derived from an EMBL/GenBank/DDBJ whole genome shotgun (WGS) entry which is preliminary data.</text>
</comment>
<keyword evidence="8 15" id="KW-0862">Zinc</keyword>
<dbReference type="SUPFAM" id="SSF90229">
    <property type="entry name" value="CCCH zinc finger"/>
    <property type="match status" value="1"/>
</dbReference>
<evidence type="ECO:0000256" key="7">
    <source>
        <dbReference type="ARBA" id="ARBA00022771"/>
    </source>
</evidence>
<evidence type="ECO:0000256" key="16">
    <source>
        <dbReference type="SAM" id="MobiDB-lite"/>
    </source>
</evidence>
<dbReference type="InterPro" id="IPR048995">
    <property type="entry name" value="STL11/RBM22-like_N"/>
</dbReference>
<dbReference type="Pfam" id="PF21369">
    <property type="entry name" value="STL11_N"/>
    <property type="match status" value="1"/>
</dbReference>
<evidence type="ECO:0000256" key="1">
    <source>
        <dbReference type="ARBA" id="ARBA00004123"/>
    </source>
</evidence>
<evidence type="ECO:0000256" key="3">
    <source>
        <dbReference type="ARBA" id="ARBA00019060"/>
    </source>
</evidence>